<feature type="signal peptide" evidence="1">
    <location>
        <begin position="1"/>
        <end position="19"/>
    </location>
</feature>
<keyword evidence="1" id="KW-0732">Signal</keyword>
<feature type="chain" id="PRO_5029010038" evidence="1">
    <location>
        <begin position="20"/>
        <end position="238"/>
    </location>
</feature>
<dbReference type="AlphaFoldDB" id="A0A7D4UPM9"/>
<feature type="domain" description="DUF4476" evidence="2">
    <location>
        <begin position="41"/>
        <end position="130"/>
    </location>
</feature>
<keyword evidence="4" id="KW-1185">Reference proteome</keyword>
<accession>A0A7D4UPM9</accession>
<protein>
    <submittedName>
        <fullName evidence="3">DUF4476 domain-containing protein</fullName>
    </submittedName>
</protein>
<dbReference type="RefSeq" id="WP_173415491.1">
    <property type="nucleotide sequence ID" value="NZ_CP054139.1"/>
</dbReference>
<reference evidence="3 4" key="1">
    <citation type="submission" date="2020-05" db="EMBL/GenBank/DDBJ databases">
        <title>Mucilaginibacter mali sp. nov.</title>
        <authorList>
            <person name="Kim H.S."/>
            <person name="Lee K.C."/>
            <person name="Suh M.K."/>
            <person name="Kim J.-S."/>
            <person name="Han K.-I."/>
            <person name="Eom M.K."/>
            <person name="Shin Y.K."/>
            <person name="Lee J.-S."/>
        </authorList>
    </citation>
    <scope>NUCLEOTIDE SEQUENCE [LARGE SCALE GENOMIC DNA]</scope>
    <source>
        <strain evidence="3 4">G2-14</strain>
    </source>
</reference>
<evidence type="ECO:0000259" key="2">
    <source>
        <dbReference type="Pfam" id="PF14771"/>
    </source>
</evidence>
<gene>
    <name evidence="3" type="ORF">HQ865_14035</name>
</gene>
<proteinExistence type="predicted"/>
<evidence type="ECO:0000313" key="3">
    <source>
        <dbReference type="EMBL" id="QKJ30820.1"/>
    </source>
</evidence>
<dbReference type="EMBL" id="CP054139">
    <property type="protein sequence ID" value="QKJ30820.1"/>
    <property type="molecule type" value="Genomic_DNA"/>
</dbReference>
<sequence length="238" mass="28156">MKKIMVLILVLGTTAATYAQDFNNNRADYGRPYAQRYRRILSPGEFARMQDMIKREPFKDGKRNIFKLALQGRYLLVDQLNDVLKQITFDDEKLDWALMAYPFTADTQHFYQLRDKFSFISTRDKFDQFLQTAVDNDRPRRKDVFSRDEFARLQVLVNKEPFKDSKKKLIEAALQRNLVTVAQVSELLRQFTFDDDKLDVALMAYNYTVDIQKYYLLRDQFTFLSSKEKLDKFLLSAG</sequence>
<dbReference type="KEGG" id="mmab:HQ865_14035"/>
<dbReference type="Proteomes" id="UP000505355">
    <property type="component" value="Chromosome"/>
</dbReference>
<evidence type="ECO:0000256" key="1">
    <source>
        <dbReference type="SAM" id="SignalP"/>
    </source>
</evidence>
<dbReference type="Pfam" id="PF14771">
    <property type="entry name" value="DUF4476"/>
    <property type="match status" value="2"/>
</dbReference>
<dbReference type="InterPro" id="IPR028011">
    <property type="entry name" value="DUF4476"/>
</dbReference>
<organism evidence="3 4">
    <name type="scientific">Mucilaginibacter mali</name>
    <dbReference type="NCBI Taxonomy" id="2740462"/>
    <lineage>
        <taxon>Bacteria</taxon>
        <taxon>Pseudomonadati</taxon>
        <taxon>Bacteroidota</taxon>
        <taxon>Sphingobacteriia</taxon>
        <taxon>Sphingobacteriales</taxon>
        <taxon>Sphingobacteriaceae</taxon>
        <taxon>Mucilaginibacter</taxon>
    </lineage>
</organism>
<name>A0A7D4UPM9_9SPHI</name>
<feature type="domain" description="DUF4476" evidence="2">
    <location>
        <begin position="145"/>
        <end position="234"/>
    </location>
</feature>
<evidence type="ECO:0000313" key="4">
    <source>
        <dbReference type="Proteomes" id="UP000505355"/>
    </source>
</evidence>